<dbReference type="GO" id="GO:0008289">
    <property type="term" value="F:lipid binding"/>
    <property type="evidence" value="ECO:0007669"/>
    <property type="project" value="InterPro"/>
</dbReference>
<reference evidence="1" key="1">
    <citation type="submission" date="2023-05" db="EMBL/GenBank/DDBJ databases">
        <title>Nepenthes gracilis genome sequencing.</title>
        <authorList>
            <person name="Fukushima K."/>
        </authorList>
    </citation>
    <scope>NUCLEOTIDE SEQUENCE</scope>
    <source>
        <strain evidence="1">SING2019-196</strain>
    </source>
</reference>
<dbReference type="AlphaFoldDB" id="A0AAD3S265"/>
<evidence type="ECO:0000313" key="2">
    <source>
        <dbReference type="Proteomes" id="UP001279734"/>
    </source>
</evidence>
<dbReference type="GO" id="GO:0005783">
    <property type="term" value="C:endoplasmic reticulum"/>
    <property type="evidence" value="ECO:0007669"/>
    <property type="project" value="TreeGrafter"/>
</dbReference>
<dbReference type="Proteomes" id="UP001279734">
    <property type="component" value="Unassembled WGS sequence"/>
</dbReference>
<organism evidence="1 2">
    <name type="scientific">Nepenthes gracilis</name>
    <name type="common">Slender pitcher plant</name>
    <dbReference type="NCBI Taxonomy" id="150966"/>
    <lineage>
        <taxon>Eukaryota</taxon>
        <taxon>Viridiplantae</taxon>
        <taxon>Streptophyta</taxon>
        <taxon>Embryophyta</taxon>
        <taxon>Tracheophyta</taxon>
        <taxon>Spermatophyta</taxon>
        <taxon>Magnoliopsida</taxon>
        <taxon>eudicotyledons</taxon>
        <taxon>Gunneridae</taxon>
        <taxon>Pentapetalae</taxon>
        <taxon>Caryophyllales</taxon>
        <taxon>Nepenthaceae</taxon>
        <taxon>Nepenthes</taxon>
    </lineage>
</organism>
<proteinExistence type="predicted"/>
<dbReference type="InterPro" id="IPR045050">
    <property type="entry name" value="Synaptotagmin_plant"/>
</dbReference>
<dbReference type="EMBL" id="BSYO01000004">
    <property type="protein sequence ID" value="GMH02962.1"/>
    <property type="molecule type" value="Genomic_DNA"/>
</dbReference>
<protein>
    <submittedName>
        <fullName evidence="1">Uncharacterized protein</fullName>
    </submittedName>
</protein>
<sequence>MKPIIDEQIPKYKINYVKFEAFTLGSVPPTSQGVKVHVTEEKELIMEPVLKWTGNPNFMVAVKACCLKITVQLSALSFSMIGKAARAGGYYFCCLKLSRSYASSWLVQLCLGFYDLVIILCSSYRNLLICIWCNPSRRRKSKVKFIACIYGHIHLKYQFWIPPKQ</sequence>
<evidence type="ECO:0000313" key="1">
    <source>
        <dbReference type="EMBL" id="GMH02962.1"/>
    </source>
</evidence>
<name>A0AAD3S265_NEPGR</name>
<keyword evidence="2" id="KW-1185">Reference proteome</keyword>
<gene>
    <name evidence="1" type="ORF">Nepgr_004801</name>
</gene>
<dbReference type="PANTHER" id="PTHR10774:SF188">
    <property type="entry name" value="SYNAPTOTAGMIN-2"/>
    <property type="match status" value="1"/>
</dbReference>
<dbReference type="PANTHER" id="PTHR10774">
    <property type="entry name" value="EXTENDED SYNAPTOTAGMIN-RELATED"/>
    <property type="match status" value="1"/>
</dbReference>
<accession>A0AAD3S265</accession>
<comment type="caution">
    <text evidence="1">The sequence shown here is derived from an EMBL/GenBank/DDBJ whole genome shotgun (WGS) entry which is preliminary data.</text>
</comment>